<organism evidence="1">
    <name type="scientific">Candidatus Kentrum sp. LPFa</name>
    <dbReference type="NCBI Taxonomy" id="2126335"/>
    <lineage>
        <taxon>Bacteria</taxon>
        <taxon>Pseudomonadati</taxon>
        <taxon>Pseudomonadota</taxon>
        <taxon>Gammaproteobacteria</taxon>
        <taxon>Candidatus Kentrum</taxon>
    </lineage>
</organism>
<dbReference type="EMBL" id="CAADFP010000036">
    <property type="protein sequence ID" value="VFK26501.1"/>
    <property type="molecule type" value="Genomic_DNA"/>
</dbReference>
<sequence>MAMNSIEIRIGAQKQLADSVVLPQAFPLEQGDCRVARRVGEGRPVLDRREIAVTRLQNLFAHIPSEVSLVDELIAERRKEAAREARDK</sequence>
<dbReference type="AlphaFoldDB" id="A0A450W042"/>
<dbReference type="EMBL" id="CAADFM010000037">
    <property type="protein sequence ID" value="VFK10395.1"/>
    <property type="molecule type" value="Genomic_DNA"/>
</dbReference>
<evidence type="ECO:0000313" key="2">
    <source>
        <dbReference type="EMBL" id="VFK26501.1"/>
    </source>
</evidence>
<evidence type="ECO:0000313" key="1">
    <source>
        <dbReference type="EMBL" id="VFK10395.1"/>
    </source>
</evidence>
<proteinExistence type="predicted"/>
<reference evidence="1" key="1">
    <citation type="submission" date="2019-02" db="EMBL/GenBank/DDBJ databases">
        <authorList>
            <person name="Gruber-Vodicka R. H."/>
            <person name="Seah K. B. B."/>
        </authorList>
    </citation>
    <scope>NUCLEOTIDE SEQUENCE</scope>
    <source>
        <strain evidence="1">BECK_S312</strain>
        <strain evidence="2">BECK_S426</strain>
    </source>
</reference>
<accession>A0A450W042</accession>
<protein>
    <submittedName>
        <fullName evidence="1">Uncharacterized protein</fullName>
    </submittedName>
</protein>
<gene>
    <name evidence="1" type="ORF">BECKLPF1236A_GA0070988_100377</name>
    <name evidence="2" type="ORF">BECKLPF1236C_GA0070990_100367</name>
</gene>
<name>A0A450W042_9GAMM</name>